<proteinExistence type="predicted"/>
<organism evidence="1 2">
    <name type="scientific">Pseudonocardia halophobica</name>
    <dbReference type="NCBI Taxonomy" id="29401"/>
    <lineage>
        <taxon>Bacteria</taxon>
        <taxon>Bacillati</taxon>
        <taxon>Actinomycetota</taxon>
        <taxon>Actinomycetes</taxon>
        <taxon>Pseudonocardiales</taxon>
        <taxon>Pseudonocardiaceae</taxon>
        <taxon>Pseudonocardia</taxon>
    </lineage>
</organism>
<dbReference type="AlphaFoldDB" id="A0A9W6KZ17"/>
<gene>
    <name evidence="1" type="ORF">GCM10017577_01900</name>
</gene>
<dbReference type="EMBL" id="BSFQ01000001">
    <property type="protein sequence ID" value="GLL09050.1"/>
    <property type="molecule type" value="Genomic_DNA"/>
</dbReference>
<protein>
    <submittedName>
        <fullName evidence="1">Uncharacterized protein</fullName>
    </submittedName>
</protein>
<comment type="caution">
    <text evidence="1">The sequence shown here is derived from an EMBL/GenBank/DDBJ whole genome shotgun (WGS) entry which is preliminary data.</text>
</comment>
<accession>A0A9W6KZ17</accession>
<dbReference type="Proteomes" id="UP001143463">
    <property type="component" value="Unassembled WGS sequence"/>
</dbReference>
<name>A0A9W6KZ17_9PSEU</name>
<keyword evidence="2" id="KW-1185">Reference proteome</keyword>
<sequence length="54" mass="5532">MVATGNITNAALLASFAANLDAIVAALDEVAFVAIGPEALVLHRPREDGPDRSS</sequence>
<reference evidence="1" key="1">
    <citation type="journal article" date="2014" name="Int. J. Syst. Evol. Microbiol.">
        <title>Complete genome sequence of Corynebacterium casei LMG S-19264T (=DSM 44701T), isolated from a smear-ripened cheese.</title>
        <authorList>
            <consortium name="US DOE Joint Genome Institute (JGI-PGF)"/>
            <person name="Walter F."/>
            <person name="Albersmeier A."/>
            <person name="Kalinowski J."/>
            <person name="Ruckert C."/>
        </authorList>
    </citation>
    <scope>NUCLEOTIDE SEQUENCE</scope>
    <source>
        <strain evidence="1">VKM Ac-1069</strain>
    </source>
</reference>
<dbReference type="RefSeq" id="WP_231498088.1">
    <property type="nucleotide sequence ID" value="NZ_BAAAUZ010000015.1"/>
</dbReference>
<reference evidence="1" key="2">
    <citation type="submission" date="2023-01" db="EMBL/GenBank/DDBJ databases">
        <authorList>
            <person name="Sun Q."/>
            <person name="Evtushenko L."/>
        </authorList>
    </citation>
    <scope>NUCLEOTIDE SEQUENCE</scope>
    <source>
        <strain evidence="1">VKM Ac-1069</strain>
    </source>
</reference>
<evidence type="ECO:0000313" key="1">
    <source>
        <dbReference type="EMBL" id="GLL09050.1"/>
    </source>
</evidence>
<evidence type="ECO:0000313" key="2">
    <source>
        <dbReference type="Proteomes" id="UP001143463"/>
    </source>
</evidence>